<organism evidence="1 2">
    <name type="scientific">Cladophialophora psammophila CBS 110553</name>
    <dbReference type="NCBI Taxonomy" id="1182543"/>
    <lineage>
        <taxon>Eukaryota</taxon>
        <taxon>Fungi</taxon>
        <taxon>Dikarya</taxon>
        <taxon>Ascomycota</taxon>
        <taxon>Pezizomycotina</taxon>
        <taxon>Eurotiomycetes</taxon>
        <taxon>Chaetothyriomycetidae</taxon>
        <taxon>Chaetothyriales</taxon>
        <taxon>Herpotrichiellaceae</taxon>
        <taxon>Cladophialophora</taxon>
    </lineage>
</organism>
<gene>
    <name evidence="1" type="ORF">A1O5_10021</name>
</gene>
<accession>W9WQ83</accession>
<sequence>MPLPVIPEEVADSEEDATMMDMRTSLSNFWRPYLERILERPIASGFYEVVPKPELKPKFTCTARPATMTTTPPPPPQEPGELDMTACNLRTCRMLSREIVVVISELQKWIEAHVRIWTTFSLLHKGCHSIDAKLVQHLSTRWLEHDKAAQKLLEQVKAERDGWFEFKSRPGIAGRFQRMVCGPPDMGTLCNQASNEPARRFAQLNKAYVQMEALAAMVKKNVCALYILQAERYAAILDSKPDFFALEDAGQVGIDLERIKAVWDSRNEAIFRQRIEKMLRGRSDISITMWTIQTRS</sequence>
<reference evidence="1 2" key="1">
    <citation type="submission" date="2013-03" db="EMBL/GenBank/DDBJ databases">
        <title>The Genome Sequence of Cladophialophora psammophila CBS 110553.</title>
        <authorList>
            <consortium name="The Broad Institute Genomics Platform"/>
            <person name="Cuomo C."/>
            <person name="de Hoog S."/>
            <person name="Gorbushina A."/>
            <person name="Walker B."/>
            <person name="Young S.K."/>
            <person name="Zeng Q."/>
            <person name="Gargeya S."/>
            <person name="Fitzgerald M."/>
            <person name="Haas B."/>
            <person name="Abouelleil A."/>
            <person name="Allen A.W."/>
            <person name="Alvarado L."/>
            <person name="Arachchi H.M."/>
            <person name="Berlin A.M."/>
            <person name="Chapman S.B."/>
            <person name="Gainer-Dewar J."/>
            <person name="Goldberg J."/>
            <person name="Griggs A."/>
            <person name="Gujja S."/>
            <person name="Hansen M."/>
            <person name="Howarth C."/>
            <person name="Imamovic A."/>
            <person name="Ireland A."/>
            <person name="Larimer J."/>
            <person name="McCowan C."/>
            <person name="Murphy C."/>
            <person name="Pearson M."/>
            <person name="Poon T.W."/>
            <person name="Priest M."/>
            <person name="Roberts A."/>
            <person name="Saif S."/>
            <person name="Shea T."/>
            <person name="Sisk P."/>
            <person name="Sykes S."/>
            <person name="Wortman J."/>
            <person name="Nusbaum C."/>
            <person name="Birren B."/>
        </authorList>
    </citation>
    <scope>NUCLEOTIDE SEQUENCE [LARGE SCALE GENOMIC DNA]</scope>
    <source>
        <strain evidence="1 2">CBS 110553</strain>
    </source>
</reference>
<dbReference type="GeneID" id="19194716"/>
<name>W9WQ83_9EURO</name>
<dbReference type="HOGENOM" id="CLU_940094_0_0_1"/>
<protein>
    <submittedName>
        <fullName evidence="1">Uncharacterized protein</fullName>
    </submittedName>
</protein>
<dbReference type="AlphaFoldDB" id="W9WQ83"/>
<proteinExistence type="predicted"/>
<comment type="caution">
    <text evidence="1">The sequence shown here is derived from an EMBL/GenBank/DDBJ whole genome shotgun (WGS) entry which is preliminary data.</text>
</comment>
<keyword evidence="2" id="KW-1185">Reference proteome</keyword>
<dbReference type="EMBL" id="AMGX01000018">
    <property type="protein sequence ID" value="EXJ66826.1"/>
    <property type="molecule type" value="Genomic_DNA"/>
</dbReference>
<evidence type="ECO:0000313" key="2">
    <source>
        <dbReference type="Proteomes" id="UP000019471"/>
    </source>
</evidence>
<dbReference type="RefSeq" id="XP_007748789.1">
    <property type="nucleotide sequence ID" value="XM_007750599.1"/>
</dbReference>
<evidence type="ECO:0000313" key="1">
    <source>
        <dbReference type="EMBL" id="EXJ66826.1"/>
    </source>
</evidence>
<dbReference type="Proteomes" id="UP000019471">
    <property type="component" value="Unassembled WGS sequence"/>
</dbReference>
<dbReference type="OrthoDB" id="4132712at2759"/>